<reference evidence="1" key="1">
    <citation type="journal article" date="2015" name="Nature">
        <title>Complex archaea that bridge the gap between prokaryotes and eukaryotes.</title>
        <authorList>
            <person name="Spang A."/>
            <person name="Saw J.H."/>
            <person name="Jorgensen S.L."/>
            <person name="Zaremba-Niedzwiedzka K."/>
            <person name="Martijn J."/>
            <person name="Lind A.E."/>
            <person name="van Eijk R."/>
            <person name="Schleper C."/>
            <person name="Guy L."/>
            <person name="Ettema T.J."/>
        </authorList>
    </citation>
    <scope>NUCLEOTIDE SEQUENCE</scope>
</reference>
<gene>
    <name evidence="1" type="ORF">LCGC14_1530610</name>
</gene>
<proteinExistence type="predicted"/>
<sequence length="75" mass="8441">MANYKVEFFEKLVGNIQNLQGKLTANTDDNLTHSIENTCHWAKALQQTFCDMGDVGMMLAMGASCDFSLIHKDKR</sequence>
<dbReference type="AlphaFoldDB" id="A0A0F9IWB0"/>
<protein>
    <submittedName>
        <fullName evidence="1">Uncharacterized protein</fullName>
    </submittedName>
</protein>
<organism evidence="1">
    <name type="scientific">marine sediment metagenome</name>
    <dbReference type="NCBI Taxonomy" id="412755"/>
    <lineage>
        <taxon>unclassified sequences</taxon>
        <taxon>metagenomes</taxon>
        <taxon>ecological metagenomes</taxon>
    </lineage>
</organism>
<accession>A0A0F9IWB0</accession>
<name>A0A0F9IWB0_9ZZZZ</name>
<comment type="caution">
    <text evidence="1">The sequence shown here is derived from an EMBL/GenBank/DDBJ whole genome shotgun (WGS) entry which is preliminary data.</text>
</comment>
<dbReference type="EMBL" id="LAZR01011462">
    <property type="protein sequence ID" value="KKM61553.1"/>
    <property type="molecule type" value="Genomic_DNA"/>
</dbReference>
<evidence type="ECO:0000313" key="1">
    <source>
        <dbReference type="EMBL" id="KKM61553.1"/>
    </source>
</evidence>